<reference evidence="1" key="1">
    <citation type="journal article" date="2005" name="Environ. Microbiol.">
        <title>Genetic and functional properties of uncultivated thermophilic crenarchaeotes from a subsurface gold mine as revealed by analysis of genome fragments.</title>
        <authorList>
            <person name="Nunoura T."/>
            <person name="Hirayama H."/>
            <person name="Takami H."/>
            <person name="Oida H."/>
            <person name="Nishi S."/>
            <person name="Shimamura S."/>
            <person name="Suzuki Y."/>
            <person name="Inagaki F."/>
            <person name="Takai K."/>
            <person name="Nealson K.H."/>
            <person name="Horikoshi K."/>
        </authorList>
    </citation>
    <scope>NUCLEOTIDE SEQUENCE</scope>
</reference>
<gene>
    <name evidence="1" type="ORF">HGMM_OP2C164</name>
</gene>
<dbReference type="PANTHER" id="PTHR30024">
    <property type="entry name" value="ALIPHATIC SULFONATES-BINDING PROTEIN-RELATED"/>
    <property type="match status" value="1"/>
</dbReference>
<dbReference type="SUPFAM" id="SSF53850">
    <property type="entry name" value="Periplasmic binding protein-like II"/>
    <property type="match status" value="1"/>
</dbReference>
<dbReference type="EMBL" id="AP011801">
    <property type="protein sequence ID" value="BAL58614.1"/>
    <property type="molecule type" value="Genomic_DNA"/>
</dbReference>
<dbReference type="Gene3D" id="3.40.190.10">
    <property type="entry name" value="Periplasmic binding protein-like II"/>
    <property type="match status" value="2"/>
</dbReference>
<evidence type="ECO:0000313" key="1">
    <source>
        <dbReference type="EMBL" id="BAL58614.1"/>
    </source>
</evidence>
<organism evidence="1">
    <name type="scientific">Acetithermum autotrophicum</name>
    <dbReference type="NCBI Taxonomy" id="1446466"/>
    <lineage>
        <taxon>Bacteria</taxon>
        <taxon>Candidatus Bipolaricaulota</taxon>
        <taxon>Candidatus Acetithermum</taxon>
    </lineage>
</organism>
<name>H5SR97_ACEAU</name>
<proteinExistence type="predicted"/>
<dbReference type="AlphaFoldDB" id="H5SR97"/>
<protein>
    <submittedName>
        <fullName evidence="1">Sulfonate/nitrate/taurine transport system substrate-binding protein</fullName>
    </submittedName>
</protein>
<sequence>MRFSMIPAQDVVPLAFALEQGIFTRYGVNIELVCGGNALERNTAFLGGQLDGLAVDLTSAVLLLGRQAPAAIVGTVFEPTPDPRNNNNTVRTLAMLTHKFSSYRSVEDIIKSGPKRQITLVQPSDMEYLTDTLLQSKGVKARDVDQYYTGVEDFDKIQVIAQMLGAGTVSVQVAILPEPHATLTEVVAQANNVEIITLSEYKGLRVPPSVLLFSRSLLGERGESVRKFFQALKEAVTTLNASSRDFIIDTIIRAGVNICFPELRGQELKFPEGWRDRLRVPYFPQPRALRAEEFDAHVSWALEKRYIREKIAFAAATDFRFLG</sequence>
<accession>H5SR97</accession>
<reference evidence="1" key="2">
    <citation type="journal article" date="2012" name="PLoS ONE">
        <title>A Deeply Branching Thermophilic Bacterium with an Ancient Acetyl-CoA Pathway Dominates a Subsurface Ecosystem.</title>
        <authorList>
            <person name="Takami H."/>
            <person name="Noguchi H."/>
            <person name="Takaki Y."/>
            <person name="Uchiyama I."/>
            <person name="Toyoda A."/>
            <person name="Nishi S."/>
            <person name="Chee G.-J."/>
            <person name="Arai W."/>
            <person name="Nunoura T."/>
            <person name="Itoh T."/>
            <person name="Hattori M."/>
            <person name="Takai K."/>
        </authorList>
    </citation>
    <scope>NUCLEOTIDE SEQUENCE</scope>
</reference>